<dbReference type="AlphaFoldDB" id="A0A815FQJ9"/>
<evidence type="ECO:0000313" key="6">
    <source>
        <dbReference type="Proteomes" id="UP000663877"/>
    </source>
</evidence>
<feature type="region of interest" description="Disordered" evidence="1">
    <location>
        <begin position="17"/>
        <end position="44"/>
    </location>
</feature>
<sequence>MSFTRISVNSYRPRVTHVRPSDIPSTFKSSNNSNPAFASPRSTQMKPIQRNRYGDTEDPWKGTMRNSNVKKTFQMKCSYGQLACCFCLAITLALLVSTVIGTVLAIVLPHTTTLSTTATTATTTTATKSSGRSDLMLCLTRTSAGLYFQLQQRQQVSLPAPLQPRQQVQHQHQPQRHPLQPRQQVLRPPVRPHQQVPQPARPRQQVLQQQVWMQTYFEYMIEDLSIDRDRTWRNLMILLRVVRV</sequence>
<keyword evidence="2" id="KW-1133">Transmembrane helix</keyword>
<evidence type="ECO:0000256" key="1">
    <source>
        <dbReference type="SAM" id="MobiDB-lite"/>
    </source>
</evidence>
<feature type="non-terminal residue" evidence="4">
    <location>
        <position position="244"/>
    </location>
</feature>
<comment type="caution">
    <text evidence="4">The sequence shown here is derived from an EMBL/GenBank/DDBJ whole genome shotgun (WGS) entry which is preliminary data.</text>
</comment>
<organism evidence="4 6">
    <name type="scientific">Adineta steineri</name>
    <dbReference type="NCBI Taxonomy" id="433720"/>
    <lineage>
        <taxon>Eukaryota</taxon>
        <taxon>Metazoa</taxon>
        <taxon>Spiralia</taxon>
        <taxon>Gnathifera</taxon>
        <taxon>Rotifera</taxon>
        <taxon>Eurotatoria</taxon>
        <taxon>Bdelloidea</taxon>
        <taxon>Adinetida</taxon>
        <taxon>Adinetidae</taxon>
        <taxon>Adineta</taxon>
    </lineage>
</organism>
<dbReference type="Proteomes" id="UP000663877">
    <property type="component" value="Unassembled WGS sequence"/>
</dbReference>
<dbReference type="EMBL" id="CAJNOM010000292">
    <property type="protein sequence ID" value="CAF1326414.1"/>
    <property type="molecule type" value="Genomic_DNA"/>
</dbReference>
<evidence type="ECO:0000313" key="3">
    <source>
        <dbReference type="EMBL" id="CAF1326414.1"/>
    </source>
</evidence>
<evidence type="ECO:0000313" key="4">
    <source>
        <dbReference type="EMBL" id="CAF1330639.1"/>
    </source>
</evidence>
<dbReference type="EMBL" id="CAJNOI010000691">
    <property type="protein sequence ID" value="CAF1330639.1"/>
    <property type="molecule type" value="Genomic_DNA"/>
</dbReference>
<accession>A0A815FQJ9</accession>
<reference evidence="4" key="1">
    <citation type="submission" date="2021-02" db="EMBL/GenBank/DDBJ databases">
        <authorList>
            <person name="Nowell W R."/>
        </authorList>
    </citation>
    <scope>NUCLEOTIDE SEQUENCE</scope>
</reference>
<protein>
    <submittedName>
        <fullName evidence="4">Uncharacterized protein</fullName>
    </submittedName>
</protein>
<evidence type="ECO:0000313" key="5">
    <source>
        <dbReference type="Proteomes" id="UP000663832"/>
    </source>
</evidence>
<name>A0A815FQJ9_9BILA</name>
<dbReference type="Proteomes" id="UP000663832">
    <property type="component" value="Unassembled WGS sequence"/>
</dbReference>
<feature type="region of interest" description="Disordered" evidence="1">
    <location>
        <begin position="165"/>
        <end position="203"/>
    </location>
</feature>
<feature type="transmembrane region" description="Helical" evidence="2">
    <location>
        <begin position="79"/>
        <end position="108"/>
    </location>
</feature>
<proteinExistence type="predicted"/>
<gene>
    <name evidence="4" type="ORF">BJG266_LOCUS33862</name>
    <name evidence="3" type="ORF">QVE165_LOCUS32637</name>
</gene>
<evidence type="ECO:0000256" key="2">
    <source>
        <dbReference type="SAM" id="Phobius"/>
    </source>
</evidence>
<keyword evidence="5" id="KW-1185">Reference proteome</keyword>
<keyword evidence="2" id="KW-0472">Membrane</keyword>
<dbReference type="OrthoDB" id="10641160at2759"/>
<keyword evidence="2" id="KW-0812">Transmembrane</keyword>